<feature type="transmembrane region" description="Helical" evidence="7">
    <location>
        <begin position="185"/>
        <end position="203"/>
    </location>
</feature>
<keyword evidence="3 7" id="KW-1003">Cell membrane</keyword>
<evidence type="ECO:0000256" key="3">
    <source>
        <dbReference type="ARBA" id="ARBA00022475"/>
    </source>
</evidence>
<dbReference type="InterPro" id="IPR015414">
    <property type="entry name" value="TMEM64"/>
</dbReference>
<protein>
    <recommendedName>
        <fullName evidence="7">TVP38/TMEM64 family membrane protein</fullName>
    </recommendedName>
</protein>
<keyword evidence="5 7" id="KW-1133">Transmembrane helix</keyword>
<sequence length="223" mass="23553">MTRRGVVLRVVVLVAVVASLVVLETQVGFPSEDEVRGWFDDRGWVAVPAFVGFYAVATLLPLPKAVCTIVGGAVLGFWTGLAAVLVGATVGSTLAFLGARWLGRDSVRGLSAERVRRVDEQIGRRGFSAVLAARLLPVIPFTSLNYVLGLTSIRLAPYVLATAVGIVPGTAVYVAVGAFGFEPGSWPFAIAIAGLVVLTVIGVTHQRRVRSRDPLRTTGDEVA</sequence>
<dbReference type="Pfam" id="PF09335">
    <property type="entry name" value="VTT_dom"/>
    <property type="match status" value="1"/>
</dbReference>
<dbReference type="EMBL" id="ACLF03000010">
    <property type="protein sequence ID" value="EFQ82232.1"/>
    <property type="molecule type" value="Genomic_DNA"/>
</dbReference>
<keyword evidence="6 7" id="KW-0472">Membrane</keyword>
<dbReference type="HOGENOM" id="CLU_038944_4_2_11"/>
<dbReference type="OrthoDB" id="5242213at2"/>
<evidence type="ECO:0000259" key="8">
    <source>
        <dbReference type="Pfam" id="PF09335"/>
    </source>
</evidence>
<evidence type="ECO:0000256" key="1">
    <source>
        <dbReference type="ARBA" id="ARBA00004651"/>
    </source>
</evidence>
<evidence type="ECO:0000256" key="5">
    <source>
        <dbReference type="ARBA" id="ARBA00022989"/>
    </source>
</evidence>
<feature type="transmembrane region" description="Helical" evidence="7">
    <location>
        <begin position="74"/>
        <end position="97"/>
    </location>
</feature>
<name>E2SEY8_9ACTN</name>
<comment type="subcellular location">
    <subcellularLocation>
        <location evidence="1 7">Cell membrane</location>
        <topology evidence="1 7">Multi-pass membrane protein</topology>
    </subcellularLocation>
</comment>
<accession>E2SEY8</accession>
<proteinExistence type="inferred from homology"/>
<dbReference type="Proteomes" id="UP000003111">
    <property type="component" value="Unassembled WGS sequence"/>
</dbReference>
<feature type="transmembrane region" description="Helical" evidence="7">
    <location>
        <begin position="155"/>
        <end position="179"/>
    </location>
</feature>
<comment type="similarity">
    <text evidence="2 7">Belongs to the TVP38/TMEM64 family.</text>
</comment>
<dbReference type="PANTHER" id="PTHR12677:SF59">
    <property type="entry name" value="GOLGI APPARATUS MEMBRANE PROTEIN TVP38-RELATED"/>
    <property type="match status" value="1"/>
</dbReference>
<evidence type="ECO:0000256" key="6">
    <source>
        <dbReference type="ARBA" id="ARBA00023136"/>
    </source>
</evidence>
<comment type="caution">
    <text evidence="9">The sequence shown here is derived from an EMBL/GenBank/DDBJ whole genome shotgun (WGS) entry which is preliminary data.</text>
</comment>
<dbReference type="PANTHER" id="PTHR12677">
    <property type="entry name" value="GOLGI APPARATUS MEMBRANE PROTEIN TVP38-RELATED"/>
    <property type="match status" value="1"/>
</dbReference>
<keyword evidence="4 7" id="KW-0812">Transmembrane</keyword>
<reference evidence="9" key="1">
    <citation type="submission" date="2010-08" db="EMBL/GenBank/DDBJ databases">
        <authorList>
            <person name="Muzny D."/>
            <person name="Qin X."/>
            <person name="Buhay C."/>
            <person name="Dugan-Rocha S."/>
            <person name="Ding Y."/>
            <person name="Chen G."/>
            <person name="Hawes A."/>
            <person name="Holder M."/>
            <person name="Jhangiani S."/>
            <person name="Johnson A."/>
            <person name="Khan Z."/>
            <person name="Li Z."/>
            <person name="Liu W."/>
            <person name="Liu X."/>
            <person name="Perez L."/>
            <person name="Shen H."/>
            <person name="Wang Q."/>
            <person name="Watt J."/>
            <person name="Xi L."/>
            <person name="Xin Y."/>
            <person name="Zhou J."/>
            <person name="Deng J."/>
            <person name="Jiang H."/>
            <person name="Liu Y."/>
            <person name="Qu J."/>
            <person name="Song X.-Z."/>
            <person name="Zhang L."/>
            <person name="Villasana D."/>
            <person name="Johnson A."/>
            <person name="Liu J."/>
            <person name="Liyanage D."/>
            <person name="Lorensuhewa L."/>
            <person name="Robinson T."/>
            <person name="Song A."/>
            <person name="Song B.-B."/>
            <person name="Dinh H."/>
            <person name="Thornton R."/>
            <person name="Coyle M."/>
            <person name="Francisco L."/>
            <person name="Jackson L."/>
            <person name="Javaid M."/>
            <person name="Korchina V."/>
            <person name="Kovar C."/>
            <person name="Mata R."/>
            <person name="Mathew T."/>
            <person name="Ngo R."/>
            <person name="Nguyen L."/>
            <person name="Nguyen N."/>
            <person name="Okwuonu G."/>
            <person name="Ongeri F."/>
            <person name="Pham C."/>
            <person name="Simmons D."/>
            <person name="Wilczek-Boney K."/>
            <person name="Hale W."/>
            <person name="Jakkamsetti A."/>
            <person name="Pham P."/>
            <person name="Ruth R."/>
            <person name="San Lucas F."/>
            <person name="Warren J."/>
            <person name="Zhang J."/>
            <person name="Zhao Z."/>
            <person name="Zhou C."/>
            <person name="Zhu D."/>
            <person name="Lee S."/>
            <person name="Bess C."/>
            <person name="Blankenburg K."/>
            <person name="Forbes L."/>
            <person name="Fu Q."/>
            <person name="Gubbala S."/>
            <person name="Hirani K."/>
            <person name="Jayaseelan J.C."/>
            <person name="Lara F."/>
            <person name="Munidasa M."/>
            <person name="Palculict T."/>
            <person name="Patil S."/>
            <person name="Pu L.-L."/>
            <person name="Saada N."/>
            <person name="Tang L."/>
            <person name="Weissenberger G."/>
            <person name="Zhu Y."/>
            <person name="Hemphill L."/>
            <person name="Shang Y."/>
            <person name="Youmans B."/>
            <person name="Ayvaz T."/>
            <person name="Ross M."/>
            <person name="Santibanez J."/>
            <person name="Aqrawi P."/>
            <person name="Gross S."/>
            <person name="Joshi V."/>
            <person name="Fowler G."/>
            <person name="Nazareth L."/>
            <person name="Reid J."/>
            <person name="Worley K."/>
            <person name="Petrosino J."/>
            <person name="Highlander S."/>
            <person name="Gibbs R."/>
        </authorList>
    </citation>
    <scope>NUCLEOTIDE SEQUENCE [LARGE SCALE GENOMIC DNA]</scope>
    <source>
        <strain evidence="9">DSM 15272</strain>
    </source>
</reference>
<dbReference type="eggNOG" id="COG0398">
    <property type="taxonomic scope" value="Bacteria"/>
</dbReference>
<dbReference type="GO" id="GO:0005886">
    <property type="term" value="C:plasma membrane"/>
    <property type="evidence" value="ECO:0007669"/>
    <property type="project" value="UniProtKB-SubCell"/>
</dbReference>
<evidence type="ECO:0000313" key="9">
    <source>
        <dbReference type="EMBL" id="EFQ82232.1"/>
    </source>
</evidence>
<feature type="domain" description="VTT" evidence="8">
    <location>
        <begin position="62"/>
        <end position="178"/>
    </location>
</feature>
<dbReference type="InterPro" id="IPR032816">
    <property type="entry name" value="VTT_dom"/>
</dbReference>
<evidence type="ECO:0000256" key="4">
    <source>
        <dbReference type="ARBA" id="ARBA00022692"/>
    </source>
</evidence>
<evidence type="ECO:0000313" key="10">
    <source>
        <dbReference type="Proteomes" id="UP000003111"/>
    </source>
</evidence>
<feature type="transmembrane region" description="Helical" evidence="7">
    <location>
        <begin position="7"/>
        <end position="23"/>
    </location>
</feature>
<dbReference type="RefSeq" id="WP_007079595.1">
    <property type="nucleotide sequence ID" value="NZ_CM001024.1"/>
</dbReference>
<keyword evidence="10" id="KW-1185">Reference proteome</keyword>
<organism evidence="9 10">
    <name type="scientific">Aeromicrobium marinum DSM 15272</name>
    <dbReference type="NCBI Taxonomy" id="585531"/>
    <lineage>
        <taxon>Bacteria</taxon>
        <taxon>Bacillati</taxon>
        <taxon>Actinomycetota</taxon>
        <taxon>Actinomycetes</taxon>
        <taxon>Propionibacteriales</taxon>
        <taxon>Nocardioidaceae</taxon>
        <taxon>Aeromicrobium</taxon>
    </lineage>
</organism>
<gene>
    <name evidence="9" type="ORF">HMPREF0063_12597</name>
</gene>
<evidence type="ECO:0000256" key="2">
    <source>
        <dbReference type="ARBA" id="ARBA00008640"/>
    </source>
</evidence>
<feature type="transmembrane region" description="Helical" evidence="7">
    <location>
        <begin position="43"/>
        <end position="62"/>
    </location>
</feature>
<feature type="transmembrane region" description="Helical" evidence="7">
    <location>
        <begin position="126"/>
        <end position="148"/>
    </location>
</feature>
<dbReference type="AlphaFoldDB" id="E2SEY8"/>
<dbReference type="STRING" id="585531.HMPREF0063_12597"/>
<evidence type="ECO:0000256" key="7">
    <source>
        <dbReference type="RuleBase" id="RU366058"/>
    </source>
</evidence>